<dbReference type="InterPro" id="IPR009019">
    <property type="entry name" value="KH_sf_prok-type"/>
</dbReference>
<evidence type="ECO:0000313" key="5">
    <source>
        <dbReference type="Proteomes" id="UP000177382"/>
    </source>
</evidence>
<dbReference type="InterPro" id="IPR015946">
    <property type="entry name" value="KH_dom-like_a/b"/>
</dbReference>
<dbReference type="PROSITE" id="PS50084">
    <property type="entry name" value="KH_TYPE_1"/>
    <property type="match status" value="1"/>
</dbReference>
<evidence type="ECO:0000256" key="2">
    <source>
        <dbReference type="ARBA" id="ARBA00022884"/>
    </source>
</evidence>
<name>A0A1F7XKS8_9BACT</name>
<gene>
    <name evidence="4" type="ORF">A2V97_02040</name>
</gene>
<dbReference type="PANTHER" id="PTHR34654:SF1">
    <property type="entry name" value="RNA-BINDING PROTEIN KHPA"/>
    <property type="match status" value="1"/>
</dbReference>
<dbReference type="Pfam" id="PF13083">
    <property type="entry name" value="KH_KhpA-B"/>
    <property type="match status" value="1"/>
</dbReference>
<proteinExistence type="predicted"/>
<dbReference type="STRING" id="1802485.A2V97_02040"/>
<keyword evidence="2 3" id="KW-0694">RNA-binding</keyword>
<organism evidence="4 5">
    <name type="scientific">Candidatus Woesebacteria bacterium RBG_16_42_24</name>
    <dbReference type="NCBI Taxonomy" id="1802485"/>
    <lineage>
        <taxon>Bacteria</taxon>
        <taxon>Candidatus Woeseibacteriota</taxon>
    </lineage>
</organism>
<dbReference type="Gene3D" id="3.30.300.20">
    <property type="match status" value="1"/>
</dbReference>
<dbReference type="InterPro" id="IPR020627">
    <property type="entry name" value="KhpA"/>
</dbReference>
<reference evidence="4 5" key="1">
    <citation type="journal article" date="2016" name="Nat. Commun.">
        <title>Thousands of microbial genomes shed light on interconnected biogeochemical processes in an aquifer system.</title>
        <authorList>
            <person name="Anantharaman K."/>
            <person name="Brown C.T."/>
            <person name="Hug L.A."/>
            <person name="Sharon I."/>
            <person name="Castelle C.J."/>
            <person name="Probst A.J."/>
            <person name="Thomas B.C."/>
            <person name="Singh A."/>
            <person name="Wilkins M.J."/>
            <person name="Karaoz U."/>
            <person name="Brodie E.L."/>
            <person name="Williams K.H."/>
            <person name="Hubbard S.S."/>
            <person name="Banfield J.F."/>
        </authorList>
    </citation>
    <scope>NUCLEOTIDE SEQUENCE [LARGE SCALE GENOMIC DNA]</scope>
</reference>
<keyword evidence="1" id="KW-0963">Cytoplasm</keyword>
<comment type="caution">
    <text evidence="4">The sequence shown here is derived from an EMBL/GenBank/DDBJ whole genome shotgun (WGS) entry which is preliminary data.</text>
</comment>
<dbReference type="EMBL" id="MGFX01000006">
    <property type="protein sequence ID" value="OGM15389.1"/>
    <property type="molecule type" value="Genomic_DNA"/>
</dbReference>
<dbReference type="SUPFAM" id="SSF54814">
    <property type="entry name" value="Prokaryotic type KH domain (KH-domain type II)"/>
    <property type="match status" value="1"/>
</dbReference>
<evidence type="ECO:0000256" key="3">
    <source>
        <dbReference type="PROSITE-ProRule" id="PRU00117"/>
    </source>
</evidence>
<dbReference type="Proteomes" id="UP000177382">
    <property type="component" value="Unassembled WGS sequence"/>
</dbReference>
<evidence type="ECO:0000313" key="4">
    <source>
        <dbReference type="EMBL" id="OGM15389.1"/>
    </source>
</evidence>
<evidence type="ECO:0000256" key="1">
    <source>
        <dbReference type="ARBA" id="ARBA00022490"/>
    </source>
</evidence>
<dbReference type="PANTHER" id="PTHR34654">
    <property type="entry name" value="UPF0109 PROTEIN SCO5592"/>
    <property type="match status" value="1"/>
</dbReference>
<protein>
    <submittedName>
        <fullName evidence="4">Uncharacterized protein</fullName>
    </submittedName>
</protein>
<dbReference type="AlphaFoldDB" id="A0A1F7XKS8"/>
<sequence length="77" mass="8839">MKDLISYLVKNITGNEDFEVDEKNEDSLIVFTIRAKPEYMGLIIGKEGKTIKTIRNLVKVRATLEKKSINLLIEELD</sequence>
<dbReference type="GO" id="GO:0003723">
    <property type="term" value="F:RNA binding"/>
    <property type="evidence" value="ECO:0007669"/>
    <property type="project" value="UniProtKB-UniRule"/>
</dbReference>
<accession>A0A1F7XKS8</accession>